<proteinExistence type="predicted"/>
<evidence type="ECO:0008006" key="2">
    <source>
        <dbReference type="Google" id="ProtNLM"/>
    </source>
</evidence>
<name>A0A382BC31_9ZZZZ</name>
<dbReference type="Pfam" id="PF07103">
    <property type="entry name" value="DUF1365"/>
    <property type="match status" value="1"/>
</dbReference>
<organism evidence="1">
    <name type="scientific">marine metagenome</name>
    <dbReference type="NCBI Taxonomy" id="408172"/>
    <lineage>
        <taxon>unclassified sequences</taxon>
        <taxon>metagenomes</taxon>
        <taxon>ecological metagenomes</taxon>
    </lineage>
</organism>
<dbReference type="PANTHER" id="PTHR33973:SF4">
    <property type="entry name" value="OS07G0153300 PROTEIN"/>
    <property type="match status" value="1"/>
</dbReference>
<sequence>MFKAKIFHKRFLPNENEFSYSGFYIKVSLENLKELNSLLFSVNKFNLFSFYEKDYGYRDGSSPEVWAKDILNKAGLNNFKGRLVLHTVPRVLGYVFNPVCFWYCYDKNKLFAIICEVNNTFGESHNYVIKKNDNWHNRTLPKEFHVSPFYDIKGEYKFDFSKNNNVSIKYFFDNKLQLSTGVKGKEIPWNDINLLKIFFRHPFYTFLIISLIHYQAVKLYFKKNKIYSKPEKSCNELTY</sequence>
<gene>
    <name evidence="1" type="ORF">METZ01_LOCUS164043</name>
</gene>
<dbReference type="AlphaFoldDB" id="A0A382BC31"/>
<dbReference type="PANTHER" id="PTHR33973">
    <property type="entry name" value="OS07G0153300 PROTEIN"/>
    <property type="match status" value="1"/>
</dbReference>
<reference evidence="1" key="1">
    <citation type="submission" date="2018-05" db="EMBL/GenBank/DDBJ databases">
        <authorList>
            <person name="Lanie J.A."/>
            <person name="Ng W.-L."/>
            <person name="Kazmierczak K.M."/>
            <person name="Andrzejewski T.M."/>
            <person name="Davidsen T.M."/>
            <person name="Wayne K.J."/>
            <person name="Tettelin H."/>
            <person name="Glass J.I."/>
            <person name="Rusch D."/>
            <person name="Podicherti R."/>
            <person name="Tsui H.-C.T."/>
            <person name="Winkler M.E."/>
        </authorList>
    </citation>
    <scope>NUCLEOTIDE SEQUENCE</scope>
</reference>
<dbReference type="InterPro" id="IPR010775">
    <property type="entry name" value="DUF1365"/>
</dbReference>
<evidence type="ECO:0000313" key="1">
    <source>
        <dbReference type="EMBL" id="SVB11189.1"/>
    </source>
</evidence>
<dbReference type="EMBL" id="UINC01029074">
    <property type="protein sequence ID" value="SVB11189.1"/>
    <property type="molecule type" value="Genomic_DNA"/>
</dbReference>
<accession>A0A382BC31</accession>
<protein>
    <recommendedName>
        <fullName evidence="2">DUF1365 domain-containing protein</fullName>
    </recommendedName>
</protein>